<dbReference type="Proteomes" id="UP000256964">
    <property type="component" value="Unassembled WGS sequence"/>
</dbReference>
<reference evidence="2 3" key="1">
    <citation type="journal article" date="2018" name="Biotechnol. Biofuels">
        <title>Integrative visual omics of the white-rot fungus Polyporus brumalis exposes the biotechnological potential of its oxidative enzymes for delignifying raw plant biomass.</title>
        <authorList>
            <person name="Miyauchi S."/>
            <person name="Rancon A."/>
            <person name="Drula E."/>
            <person name="Hage H."/>
            <person name="Chaduli D."/>
            <person name="Favel A."/>
            <person name="Grisel S."/>
            <person name="Henrissat B."/>
            <person name="Herpoel-Gimbert I."/>
            <person name="Ruiz-Duenas F.J."/>
            <person name="Chevret D."/>
            <person name="Hainaut M."/>
            <person name="Lin J."/>
            <person name="Wang M."/>
            <person name="Pangilinan J."/>
            <person name="Lipzen A."/>
            <person name="Lesage-Meessen L."/>
            <person name="Navarro D."/>
            <person name="Riley R."/>
            <person name="Grigoriev I.V."/>
            <person name="Zhou S."/>
            <person name="Raouche S."/>
            <person name="Rosso M.N."/>
        </authorList>
    </citation>
    <scope>NUCLEOTIDE SEQUENCE [LARGE SCALE GENOMIC DNA]</scope>
    <source>
        <strain evidence="2 3">BRFM 1820</strain>
    </source>
</reference>
<evidence type="ECO:0000313" key="3">
    <source>
        <dbReference type="Proteomes" id="UP000256964"/>
    </source>
</evidence>
<evidence type="ECO:0000256" key="1">
    <source>
        <dbReference type="SAM" id="MobiDB-lite"/>
    </source>
</evidence>
<protein>
    <submittedName>
        <fullName evidence="2">Uncharacterized protein</fullName>
    </submittedName>
</protein>
<sequence>MKTLESDSRHDLRKSRRYRGPSGTSLVAAQSCVSNPRADKSWQTLGQRSGESLPPTQASITARKSTGTHIAQMTCREFVPGKYANFALRVHSGSMQVHCSVLLS</sequence>
<accession>A0A371DCM7</accession>
<keyword evidence="3" id="KW-1185">Reference proteome</keyword>
<dbReference type="PROSITE" id="PS51257">
    <property type="entry name" value="PROKAR_LIPOPROTEIN"/>
    <property type="match status" value="1"/>
</dbReference>
<feature type="region of interest" description="Disordered" evidence="1">
    <location>
        <begin position="1"/>
        <end position="26"/>
    </location>
</feature>
<proteinExistence type="predicted"/>
<dbReference type="AlphaFoldDB" id="A0A371DCM7"/>
<dbReference type="EMBL" id="KZ857400">
    <property type="protein sequence ID" value="RDX50305.1"/>
    <property type="molecule type" value="Genomic_DNA"/>
</dbReference>
<gene>
    <name evidence="2" type="ORF">OH76DRAFT_469244</name>
</gene>
<name>A0A371DCM7_9APHY</name>
<feature type="region of interest" description="Disordered" evidence="1">
    <location>
        <begin position="38"/>
        <end position="57"/>
    </location>
</feature>
<feature type="compositionally biased region" description="Polar residues" evidence="1">
    <location>
        <begin position="41"/>
        <end position="57"/>
    </location>
</feature>
<organism evidence="2 3">
    <name type="scientific">Lentinus brumalis</name>
    <dbReference type="NCBI Taxonomy" id="2498619"/>
    <lineage>
        <taxon>Eukaryota</taxon>
        <taxon>Fungi</taxon>
        <taxon>Dikarya</taxon>
        <taxon>Basidiomycota</taxon>
        <taxon>Agaricomycotina</taxon>
        <taxon>Agaricomycetes</taxon>
        <taxon>Polyporales</taxon>
        <taxon>Polyporaceae</taxon>
        <taxon>Lentinus</taxon>
    </lineage>
</organism>
<evidence type="ECO:0000313" key="2">
    <source>
        <dbReference type="EMBL" id="RDX50305.1"/>
    </source>
</evidence>
<feature type="compositionally biased region" description="Basic and acidic residues" evidence="1">
    <location>
        <begin position="1"/>
        <end position="10"/>
    </location>
</feature>